<dbReference type="EMBL" id="QXFW01000171">
    <property type="protein sequence ID" value="KAE9022037.1"/>
    <property type="molecule type" value="Genomic_DNA"/>
</dbReference>
<comment type="caution">
    <text evidence="1">The sequence shown here is derived from an EMBL/GenBank/DDBJ whole genome shotgun (WGS) entry which is preliminary data.</text>
</comment>
<dbReference type="EMBL" id="QXFY01003933">
    <property type="protein sequence ID" value="KAE9280955.1"/>
    <property type="molecule type" value="Genomic_DNA"/>
</dbReference>
<evidence type="ECO:0000313" key="2">
    <source>
        <dbReference type="EMBL" id="KAE9280955.1"/>
    </source>
</evidence>
<gene>
    <name evidence="2" type="ORF">PF008_g28013</name>
    <name evidence="1" type="ORF">PF011_g4666</name>
</gene>
<proteinExistence type="predicted"/>
<dbReference type="Proteomes" id="UP000460718">
    <property type="component" value="Unassembled WGS sequence"/>
</dbReference>
<organism evidence="1 3">
    <name type="scientific">Phytophthora fragariae</name>
    <dbReference type="NCBI Taxonomy" id="53985"/>
    <lineage>
        <taxon>Eukaryota</taxon>
        <taxon>Sar</taxon>
        <taxon>Stramenopiles</taxon>
        <taxon>Oomycota</taxon>
        <taxon>Peronosporomycetes</taxon>
        <taxon>Peronosporales</taxon>
        <taxon>Peronosporaceae</taxon>
        <taxon>Phytophthora</taxon>
    </lineage>
</organism>
<dbReference type="Proteomes" id="UP000486351">
    <property type="component" value="Unassembled WGS sequence"/>
</dbReference>
<reference evidence="3 4" key="1">
    <citation type="submission" date="2018-09" db="EMBL/GenBank/DDBJ databases">
        <title>Genomic investigation of the strawberry pathogen Phytophthora fragariae indicates pathogenicity is determined by transcriptional variation in three key races.</title>
        <authorList>
            <person name="Adams T.M."/>
            <person name="Armitage A.D."/>
            <person name="Sobczyk M.K."/>
            <person name="Bates H.J."/>
            <person name="Dunwell J.M."/>
            <person name="Nellist C.F."/>
            <person name="Harrison R.J."/>
        </authorList>
    </citation>
    <scope>NUCLEOTIDE SEQUENCE [LARGE SCALE GENOMIC DNA]</scope>
    <source>
        <strain evidence="2 4">NOV-77</strain>
        <strain evidence="1 3">SCRP245</strain>
    </source>
</reference>
<sequence length="40" mass="4429">MPTGAANDRIEITFDLSDDRAGEEMMLKIGVTLTFNLVSR</sequence>
<name>A0A6A3LVF5_9STRA</name>
<accession>A0A6A3LVF5</accession>
<protein>
    <submittedName>
        <fullName evidence="1">Uncharacterized protein</fullName>
    </submittedName>
</protein>
<evidence type="ECO:0000313" key="1">
    <source>
        <dbReference type="EMBL" id="KAE9022037.1"/>
    </source>
</evidence>
<evidence type="ECO:0000313" key="3">
    <source>
        <dbReference type="Proteomes" id="UP000460718"/>
    </source>
</evidence>
<dbReference type="AlphaFoldDB" id="A0A6A3LVF5"/>
<evidence type="ECO:0000313" key="4">
    <source>
        <dbReference type="Proteomes" id="UP000486351"/>
    </source>
</evidence>